<gene>
    <name evidence="4" type="ORF">B0H17DRAFT_1214956</name>
</gene>
<proteinExistence type="inferred from homology"/>
<dbReference type="SUPFAM" id="SSF54637">
    <property type="entry name" value="Thioesterase/thiol ester dehydrase-isomerase"/>
    <property type="match status" value="1"/>
</dbReference>
<dbReference type="InterPro" id="IPR006683">
    <property type="entry name" value="Thioestr_dom"/>
</dbReference>
<dbReference type="InterPro" id="IPR039298">
    <property type="entry name" value="ACOT13"/>
</dbReference>
<dbReference type="PANTHER" id="PTHR21660:SF1">
    <property type="entry name" value="ACYL-COENZYME A THIOESTERASE 13"/>
    <property type="match status" value="1"/>
</dbReference>
<name>A0AAD7CLV2_MYCRO</name>
<sequence length="188" mass="19822">MATPPWEAFLRALPTAPGVDAAQIAGNVPAAQKQLNANILAYFTTGSGRTPFPPFASDIARRLRIVAFDVWGDAAEIGLEITVTESMCNVYGTMHGGCAVYILDAPSVAAGVLLGLAKGFDGTGVSQSMNIHWHHPAPLGATLAITTRCIFADGRARLSRCEMRDKTTGQLIVSSTHAFLNAGRAVKL</sequence>
<feature type="domain" description="Thioesterase" evidence="3">
    <location>
        <begin position="91"/>
        <end position="169"/>
    </location>
</feature>
<dbReference type="InterPro" id="IPR029069">
    <property type="entry name" value="HotDog_dom_sf"/>
</dbReference>
<dbReference type="GO" id="GO:0047617">
    <property type="term" value="F:fatty acyl-CoA hydrolase activity"/>
    <property type="evidence" value="ECO:0007669"/>
    <property type="project" value="InterPro"/>
</dbReference>
<evidence type="ECO:0000313" key="4">
    <source>
        <dbReference type="EMBL" id="KAJ7652552.1"/>
    </source>
</evidence>
<comment type="caution">
    <text evidence="4">The sequence shown here is derived from an EMBL/GenBank/DDBJ whole genome shotgun (WGS) entry which is preliminary data.</text>
</comment>
<dbReference type="EMBL" id="JARKIE010000347">
    <property type="protein sequence ID" value="KAJ7652552.1"/>
    <property type="molecule type" value="Genomic_DNA"/>
</dbReference>
<evidence type="ECO:0000313" key="5">
    <source>
        <dbReference type="Proteomes" id="UP001221757"/>
    </source>
</evidence>
<evidence type="ECO:0000256" key="1">
    <source>
        <dbReference type="ARBA" id="ARBA00008324"/>
    </source>
</evidence>
<reference evidence="4" key="1">
    <citation type="submission" date="2023-03" db="EMBL/GenBank/DDBJ databases">
        <title>Massive genome expansion in bonnet fungi (Mycena s.s.) driven by repeated elements and novel gene families across ecological guilds.</title>
        <authorList>
            <consortium name="Lawrence Berkeley National Laboratory"/>
            <person name="Harder C.B."/>
            <person name="Miyauchi S."/>
            <person name="Viragh M."/>
            <person name="Kuo A."/>
            <person name="Thoen E."/>
            <person name="Andreopoulos B."/>
            <person name="Lu D."/>
            <person name="Skrede I."/>
            <person name="Drula E."/>
            <person name="Henrissat B."/>
            <person name="Morin E."/>
            <person name="Kohler A."/>
            <person name="Barry K."/>
            <person name="LaButti K."/>
            <person name="Morin E."/>
            <person name="Salamov A."/>
            <person name="Lipzen A."/>
            <person name="Mereny Z."/>
            <person name="Hegedus B."/>
            <person name="Baldrian P."/>
            <person name="Stursova M."/>
            <person name="Weitz H."/>
            <person name="Taylor A."/>
            <person name="Grigoriev I.V."/>
            <person name="Nagy L.G."/>
            <person name="Martin F."/>
            <person name="Kauserud H."/>
        </authorList>
    </citation>
    <scope>NUCLEOTIDE SEQUENCE</scope>
    <source>
        <strain evidence="4">CBHHK067</strain>
    </source>
</reference>
<dbReference type="Gene3D" id="3.10.129.10">
    <property type="entry name" value="Hotdog Thioesterase"/>
    <property type="match status" value="1"/>
</dbReference>
<accession>A0AAD7CLV2</accession>
<organism evidence="4 5">
    <name type="scientific">Mycena rosella</name>
    <name type="common">Pink bonnet</name>
    <name type="synonym">Agaricus rosellus</name>
    <dbReference type="NCBI Taxonomy" id="1033263"/>
    <lineage>
        <taxon>Eukaryota</taxon>
        <taxon>Fungi</taxon>
        <taxon>Dikarya</taxon>
        <taxon>Basidiomycota</taxon>
        <taxon>Agaricomycotina</taxon>
        <taxon>Agaricomycetes</taxon>
        <taxon>Agaricomycetidae</taxon>
        <taxon>Agaricales</taxon>
        <taxon>Marasmiineae</taxon>
        <taxon>Mycenaceae</taxon>
        <taxon>Mycena</taxon>
    </lineage>
</organism>
<keyword evidence="2" id="KW-0378">Hydrolase</keyword>
<dbReference type="Proteomes" id="UP001221757">
    <property type="component" value="Unassembled WGS sequence"/>
</dbReference>
<evidence type="ECO:0000256" key="2">
    <source>
        <dbReference type="ARBA" id="ARBA00022801"/>
    </source>
</evidence>
<evidence type="ECO:0000259" key="3">
    <source>
        <dbReference type="Pfam" id="PF03061"/>
    </source>
</evidence>
<protein>
    <submittedName>
        <fullName evidence="4">HotDog domain-containing protein</fullName>
    </submittedName>
</protein>
<keyword evidence="5" id="KW-1185">Reference proteome</keyword>
<dbReference type="AlphaFoldDB" id="A0AAD7CLV2"/>
<dbReference type="PANTHER" id="PTHR21660">
    <property type="entry name" value="THIOESTERASE SUPERFAMILY MEMBER-RELATED"/>
    <property type="match status" value="1"/>
</dbReference>
<dbReference type="CDD" id="cd03440">
    <property type="entry name" value="hot_dog"/>
    <property type="match status" value="1"/>
</dbReference>
<dbReference type="Pfam" id="PF03061">
    <property type="entry name" value="4HBT"/>
    <property type="match status" value="1"/>
</dbReference>
<comment type="similarity">
    <text evidence="1">Belongs to the thioesterase PaaI family.</text>
</comment>